<keyword evidence="4" id="KW-0732">Signal</keyword>
<feature type="region of interest" description="Disordered" evidence="7">
    <location>
        <begin position="129"/>
        <end position="148"/>
    </location>
</feature>
<comment type="similarity">
    <text evidence="2">Belongs to the LU7TM family.</text>
</comment>
<dbReference type="EMBL" id="DQ056143">
    <property type="protein sequence ID" value="AAZ14927.1"/>
    <property type="molecule type" value="Genomic_DNA"/>
</dbReference>
<evidence type="ECO:0000256" key="2">
    <source>
        <dbReference type="ARBA" id="ARBA00007883"/>
    </source>
</evidence>
<keyword evidence="5 8" id="KW-1133">Transmembrane helix</keyword>
<feature type="transmembrane region" description="Helical" evidence="8">
    <location>
        <begin position="268"/>
        <end position="289"/>
    </location>
</feature>
<dbReference type="GO" id="GO:0005829">
    <property type="term" value="C:cytosol"/>
    <property type="evidence" value="ECO:0007669"/>
    <property type="project" value="GOC"/>
</dbReference>
<dbReference type="GO" id="GO:0005794">
    <property type="term" value="C:Golgi apparatus"/>
    <property type="evidence" value="ECO:0007669"/>
    <property type="project" value="TreeGrafter"/>
</dbReference>
<evidence type="ECO:0000259" key="10">
    <source>
        <dbReference type="Pfam" id="PF21902"/>
    </source>
</evidence>
<dbReference type="PANTHER" id="PTHR21229:SF1">
    <property type="entry name" value="GH17801P"/>
    <property type="match status" value="1"/>
</dbReference>
<protein>
    <submittedName>
        <fullName evidence="11">Putative mannosyltransferase</fullName>
    </submittedName>
</protein>
<keyword evidence="3 8" id="KW-0812">Transmembrane</keyword>
<dbReference type="GO" id="GO:0016020">
    <property type="term" value="C:membrane"/>
    <property type="evidence" value="ECO:0007669"/>
    <property type="project" value="UniProtKB-SubCell"/>
</dbReference>
<feature type="transmembrane region" description="Helical" evidence="8">
    <location>
        <begin position="419"/>
        <end position="443"/>
    </location>
</feature>
<feature type="transmembrane region" description="Helical" evidence="8">
    <location>
        <begin position="236"/>
        <end position="256"/>
    </location>
</feature>
<dbReference type="AlphaFoldDB" id="Q1WMR4"/>
<feature type="transmembrane region" description="Helical" evidence="8">
    <location>
        <begin position="375"/>
        <end position="398"/>
    </location>
</feature>
<accession>Q1WMR4</accession>
<feature type="transmembrane region" description="Helical" evidence="8">
    <location>
        <begin position="344"/>
        <end position="363"/>
    </location>
</feature>
<evidence type="ECO:0000256" key="1">
    <source>
        <dbReference type="ARBA" id="ARBA00004141"/>
    </source>
</evidence>
<keyword evidence="11" id="KW-0808">Transferase</keyword>
<evidence type="ECO:0000256" key="7">
    <source>
        <dbReference type="SAM" id="MobiDB-lite"/>
    </source>
</evidence>
<feature type="domain" description="GOST seven transmembrane" evidence="9">
    <location>
        <begin position="234"/>
        <end position="479"/>
    </location>
</feature>
<evidence type="ECO:0000256" key="6">
    <source>
        <dbReference type="ARBA" id="ARBA00023136"/>
    </source>
</evidence>
<feature type="compositionally biased region" description="Basic and acidic residues" evidence="7">
    <location>
        <begin position="569"/>
        <end position="602"/>
    </location>
</feature>
<evidence type="ECO:0000259" key="9">
    <source>
        <dbReference type="Pfam" id="PF06814"/>
    </source>
</evidence>
<dbReference type="Pfam" id="PF21902">
    <property type="entry name" value="PTM1-like_N"/>
    <property type="match status" value="1"/>
</dbReference>
<name>Q1WMR4_COPDI</name>
<feature type="domain" description="PTM1-like N-terminal" evidence="10">
    <location>
        <begin position="14"/>
        <end position="95"/>
    </location>
</feature>
<feature type="transmembrane region" description="Helical" evidence="8">
    <location>
        <begin position="463"/>
        <end position="489"/>
    </location>
</feature>
<feature type="region of interest" description="Disordered" evidence="7">
    <location>
        <begin position="504"/>
        <end position="602"/>
    </location>
</feature>
<dbReference type="PANTHER" id="PTHR21229">
    <property type="entry name" value="LUNG SEVEN TRANSMEMBRANE RECEPTOR"/>
    <property type="match status" value="1"/>
</dbReference>
<evidence type="ECO:0000256" key="4">
    <source>
        <dbReference type="ARBA" id="ARBA00022729"/>
    </source>
</evidence>
<dbReference type="InterPro" id="IPR053937">
    <property type="entry name" value="GOST_TM"/>
</dbReference>
<gene>
    <name evidence="11" type="primary">UP12</name>
</gene>
<feature type="transmembrane region" description="Helical" evidence="8">
    <location>
        <begin position="296"/>
        <end position="314"/>
    </location>
</feature>
<reference evidence="11" key="1">
    <citation type="journal article" date="2006" name="Genetics">
        <title>Evolution of the bipolar mating system of the mushroom Coprinellus disseminatus from its tetrapolar ancestors involves loss of mating-type-specific pheromone receptor function.</title>
        <authorList>
            <person name="James T.Y."/>
            <person name="Srivilai P."/>
            <person name="Kuees U."/>
            <person name="Vilgalys R."/>
        </authorList>
    </citation>
    <scope>NUCLEOTIDE SEQUENCE</scope>
    <source>
        <strain evidence="11">C345.1</strain>
    </source>
</reference>
<evidence type="ECO:0000256" key="3">
    <source>
        <dbReference type="ARBA" id="ARBA00022692"/>
    </source>
</evidence>
<keyword evidence="11" id="KW-0328">Glycosyltransferase</keyword>
<dbReference type="GO" id="GO:0042147">
    <property type="term" value="P:retrograde transport, endosome to Golgi"/>
    <property type="evidence" value="ECO:0007669"/>
    <property type="project" value="TreeGrafter"/>
</dbReference>
<dbReference type="InterPro" id="IPR009637">
    <property type="entry name" value="GPR107/GPR108-like"/>
</dbReference>
<evidence type="ECO:0000256" key="5">
    <source>
        <dbReference type="ARBA" id="ARBA00022989"/>
    </source>
</evidence>
<dbReference type="GO" id="GO:0016757">
    <property type="term" value="F:glycosyltransferase activity"/>
    <property type="evidence" value="ECO:0007669"/>
    <property type="project" value="UniProtKB-KW"/>
</dbReference>
<dbReference type="Pfam" id="PF06814">
    <property type="entry name" value="GOST_TM"/>
    <property type="match status" value="1"/>
</dbReference>
<organism evidence="11">
    <name type="scientific">Coprinellus disseminatus</name>
    <name type="common">Fairy ink cap fungus</name>
    <dbReference type="NCBI Taxonomy" id="71703"/>
    <lineage>
        <taxon>Eukaryota</taxon>
        <taxon>Fungi</taxon>
        <taxon>Dikarya</taxon>
        <taxon>Basidiomycota</taxon>
        <taxon>Agaricomycotina</taxon>
        <taxon>Agaricomycetes</taxon>
        <taxon>Agaricomycetidae</taxon>
        <taxon>Agaricales</taxon>
        <taxon>Agaricineae</taxon>
        <taxon>Psathyrellaceae</taxon>
        <taxon>Coprinellus</taxon>
    </lineage>
</organism>
<proteinExistence type="inferred from homology"/>
<feature type="compositionally biased region" description="Acidic residues" evidence="7">
    <location>
        <begin position="549"/>
        <end position="559"/>
    </location>
</feature>
<dbReference type="InterPro" id="IPR053938">
    <property type="entry name" value="PTM1-like_N"/>
</dbReference>
<evidence type="ECO:0000256" key="8">
    <source>
        <dbReference type="SAM" id="Phobius"/>
    </source>
</evidence>
<comment type="subcellular location">
    <subcellularLocation>
        <location evidence="1">Membrane</location>
        <topology evidence="1">Multi-pass membrane protein</topology>
    </subcellularLocation>
</comment>
<keyword evidence="6 8" id="KW-0472">Membrane</keyword>
<evidence type="ECO:0000313" key="11">
    <source>
        <dbReference type="EMBL" id="AAZ14927.1"/>
    </source>
</evidence>
<sequence length="602" mass="68035">MYHSIPQSCLDDSRQVCSGMWGGSNAYINVTVDSASQGQVALVIYEWKDVQYLGKTQRGGEDQDLPIVYVCTAKAFNAGYCAVNQLGRFILDLPAGKGINETSFWSERVQLPANKTVLQPTSIAVAEFWNNPAGNPTPPASNYSSPWRRDTPHYPNSASLSTRQTTGEEKGGVYEYDGPIHYPVANDGFYCVAIVPITGEHAHSATDLFQHPSYHGDILFQNVFNGHLAAADYPKLTFYFVMFLCYVVVGAVWGWLSYRHLQELFSLQYYLSGLIGLLVIEMLATWVYYRYLNARGPGTASTVFLIVVAILDAGRNSMSFFLLLIVSLGLGVVRESLGRTMIKCQVLAVCHFIFGVIYAIGIVELELESTSALMLLLFIIPLAFTLSGFLLWIMYALNGTIQQLEARKQHYKLRMFKRLHYILYFVVLAITIFFFISSMSFSGRGQQGYAANTWRTRWWLLDGFLAILYFVVFCGIAYLCFLLIFWAIFTLAMSDELAQDEEDAEDYDLEAIQSRTRRREEDDDDDRTLVGGRRGGHEPLPGENVVFDIGDDDEDDDDDAPKKPQQQRKPLERHSGDNDEYRPVNGRNSEERQDLMSRARND</sequence>